<evidence type="ECO:0000313" key="3">
    <source>
        <dbReference type="Proteomes" id="UP001164459"/>
    </source>
</evidence>
<reference evidence="2" key="1">
    <citation type="submission" date="2022-11" db="EMBL/GenBank/DDBJ databases">
        <title>Minimal conservation of predation-associated metabolite biosynthetic gene clusters underscores biosynthetic potential of Myxococcota including descriptions for ten novel species: Archangium lansinium sp. nov., Myxococcus landrumus sp. nov., Nannocystis bai.</title>
        <authorList>
            <person name="Ahearne A."/>
            <person name="Stevens C."/>
            <person name="Dowd S."/>
        </authorList>
    </citation>
    <scope>NUCLEOTIDE SEQUENCE</scope>
    <source>
        <strain evidence="2">Fl3</strain>
    </source>
</reference>
<sequence length="308" mass="33340">MHDELVVRSVEASPFWWQYGQVLLQGRRSGLPATAAPRFASAVMQAKGSPGAMLPWSTEPPPDWSAWIDALAIWPYRSTTDLSALAVTSGDPWVTDHSTGVCVRLRSWACAMIEHLRGSSSESAPVRAEQLDLHTVAVEIAALDDKDGWSATGTAELHVFALDPGSGALERRGALILGGLEGTQEQLGMYRGIIDLDYRFVRRAYQRWTVEGACVRVEPPRGGDVALGDSFEPLSDLLARRWRESEGALPKPRKPKAITVEQALAVKAAAAVLPPEQRSLAPGEDASGLWKITGSKLERLPPGSTCEP</sequence>
<feature type="region of interest" description="Disordered" evidence="1">
    <location>
        <begin position="276"/>
        <end position="308"/>
    </location>
</feature>
<accession>A0ABY7H2K2</accession>
<name>A0ABY7H2K2_9BACT</name>
<evidence type="ECO:0000313" key="2">
    <source>
        <dbReference type="EMBL" id="WAS93511.1"/>
    </source>
</evidence>
<dbReference type="Proteomes" id="UP001164459">
    <property type="component" value="Chromosome"/>
</dbReference>
<organism evidence="2 3">
    <name type="scientific">Nannocystis punicea</name>
    <dbReference type="NCBI Taxonomy" id="2995304"/>
    <lineage>
        <taxon>Bacteria</taxon>
        <taxon>Pseudomonadati</taxon>
        <taxon>Myxococcota</taxon>
        <taxon>Polyangia</taxon>
        <taxon>Nannocystales</taxon>
        <taxon>Nannocystaceae</taxon>
        <taxon>Nannocystis</taxon>
    </lineage>
</organism>
<dbReference type="RefSeq" id="WP_269035848.1">
    <property type="nucleotide sequence ID" value="NZ_CP114040.1"/>
</dbReference>
<dbReference type="EMBL" id="CP114040">
    <property type="protein sequence ID" value="WAS93511.1"/>
    <property type="molecule type" value="Genomic_DNA"/>
</dbReference>
<protein>
    <submittedName>
        <fullName evidence="2">Uncharacterized protein</fullName>
    </submittedName>
</protein>
<gene>
    <name evidence="2" type="ORF">O0S08_45850</name>
</gene>
<keyword evidence="3" id="KW-1185">Reference proteome</keyword>
<evidence type="ECO:0000256" key="1">
    <source>
        <dbReference type="SAM" id="MobiDB-lite"/>
    </source>
</evidence>
<proteinExistence type="predicted"/>